<evidence type="ECO:0000256" key="1">
    <source>
        <dbReference type="ARBA" id="ARBA00004417"/>
    </source>
</evidence>
<comment type="similarity">
    <text evidence="2">Belongs to the ABC transporter superfamily.</text>
</comment>
<evidence type="ECO:0000313" key="10">
    <source>
        <dbReference type="Proteomes" id="UP000022447"/>
    </source>
</evidence>
<dbReference type="PANTHER" id="PTHR43297">
    <property type="entry name" value="OLIGOPEPTIDE TRANSPORT ATP-BINDING PROTEIN APPD"/>
    <property type="match status" value="1"/>
</dbReference>
<evidence type="ECO:0000256" key="2">
    <source>
        <dbReference type="ARBA" id="ARBA00005417"/>
    </source>
</evidence>
<feature type="domain" description="ABC transporter" evidence="8">
    <location>
        <begin position="3"/>
        <end position="227"/>
    </location>
</feature>
<keyword evidence="7" id="KW-0472">Membrane</keyword>
<evidence type="ECO:0000256" key="4">
    <source>
        <dbReference type="ARBA" id="ARBA00022475"/>
    </source>
</evidence>
<keyword evidence="10" id="KW-1185">Reference proteome</keyword>
<dbReference type="AlphaFoldDB" id="X7E7C9"/>
<dbReference type="PROSITE" id="PS00211">
    <property type="entry name" value="ABC_TRANSPORTER_1"/>
    <property type="match status" value="1"/>
</dbReference>
<dbReference type="PANTHER" id="PTHR43297:SF11">
    <property type="entry name" value="ATPASE COMPONENT OF ABC-TYPE TRANSPORT SYSTEM"/>
    <property type="match status" value="1"/>
</dbReference>
<dbReference type="InterPro" id="IPR017871">
    <property type="entry name" value="ABC_transporter-like_CS"/>
</dbReference>
<dbReference type="SUPFAM" id="SSF52540">
    <property type="entry name" value="P-loop containing nucleoside triphosphate hydrolases"/>
    <property type="match status" value="1"/>
</dbReference>
<dbReference type="PROSITE" id="PS50893">
    <property type="entry name" value="ABC_TRANSPORTER_2"/>
    <property type="match status" value="1"/>
</dbReference>
<dbReference type="GO" id="GO:0016887">
    <property type="term" value="F:ATP hydrolysis activity"/>
    <property type="evidence" value="ECO:0007669"/>
    <property type="project" value="InterPro"/>
</dbReference>
<evidence type="ECO:0000256" key="7">
    <source>
        <dbReference type="ARBA" id="ARBA00023136"/>
    </source>
</evidence>
<evidence type="ECO:0000259" key="8">
    <source>
        <dbReference type="PROSITE" id="PS50893"/>
    </source>
</evidence>
<keyword evidence="3" id="KW-0813">Transport</keyword>
<dbReference type="eggNOG" id="COG0444">
    <property type="taxonomic scope" value="Bacteria"/>
</dbReference>
<dbReference type="RefSeq" id="WP_037267173.1">
    <property type="nucleotide sequence ID" value="NZ_JALZ01000068.1"/>
</dbReference>
<dbReference type="STRING" id="1449350.OCH239_18970"/>
<dbReference type="GO" id="GO:0005524">
    <property type="term" value="F:ATP binding"/>
    <property type="evidence" value="ECO:0007669"/>
    <property type="project" value="UniProtKB-KW"/>
</dbReference>
<dbReference type="Gene3D" id="3.40.50.300">
    <property type="entry name" value="P-loop containing nucleotide triphosphate hydrolases"/>
    <property type="match status" value="1"/>
</dbReference>
<protein>
    <recommendedName>
        <fullName evidence="8">ABC transporter domain-containing protein</fullName>
    </recommendedName>
</protein>
<evidence type="ECO:0000313" key="9">
    <source>
        <dbReference type="EMBL" id="ETX11949.1"/>
    </source>
</evidence>
<dbReference type="InterPro" id="IPR050388">
    <property type="entry name" value="ABC_Ni/Peptide_Import"/>
</dbReference>
<evidence type="ECO:0000256" key="5">
    <source>
        <dbReference type="ARBA" id="ARBA00022741"/>
    </source>
</evidence>
<dbReference type="GO" id="GO:0005886">
    <property type="term" value="C:plasma membrane"/>
    <property type="evidence" value="ECO:0007669"/>
    <property type="project" value="UniProtKB-SubCell"/>
</dbReference>
<reference evidence="9 10" key="1">
    <citation type="submission" date="2014-01" db="EMBL/GenBank/DDBJ databases">
        <title>Roseivivax halodurans JCM 10272 Genome Sequencing.</title>
        <authorList>
            <person name="Lai Q."/>
            <person name="Li G."/>
            <person name="Shao Z."/>
        </authorList>
    </citation>
    <scope>NUCLEOTIDE SEQUENCE [LARGE SCALE GENOMIC DNA]</scope>
    <source>
        <strain evidence="9 10">JCM 10272</strain>
    </source>
</reference>
<name>X7E7C9_9RHOB</name>
<evidence type="ECO:0000256" key="3">
    <source>
        <dbReference type="ARBA" id="ARBA00022448"/>
    </source>
</evidence>
<dbReference type="Proteomes" id="UP000022447">
    <property type="component" value="Unassembled WGS sequence"/>
</dbReference>
<gene>
    <name evidence="9" type="ORF">OCH239_18970</name>
</gene>
<dbReference type="OrthoDB" id="7374568at2"/>
<accession>X7E7C9</accession>
<proteinExistence type="inferred from homology"/>
<organism evidence="9 10">
    <name type="scientific">Roseivivax halodurans JCM 10272</name>
    <dbReference type="NCBI Taxonomy" id="1449350"/>
    <lineage>
        <taxon>Bacteria</taxon>
        <taxon>Pseudomonadati</taxon>
        <taxon>Pseudomonadota</taxon>
        <taxon>Alphaproteobacteria</taxon>
        <taxon>Rhodobacterales</taxon>
        <taxon>Roseobacteraceae</taxon>
        <taxon>Roseivivax</taxon>
    </lineage>
</organism>
<keyword evidence="4" id="KW-1003">Cell membrane</keyword>
<dbReference type="InterPro" id="IPR003593">
    <property type="entry name" value="AAA+_ATPase"/>
</dbReference>
<keyword evidence="6" id="KW-0067">ATP-binding</keyword>
<comment type="caution">
    <text evidence="9">The sequence shown here is derived from an EMBL/GenBank/DDBJ whole genome shotgun (WGS) entry which is preliminary data.</text>
</comment>
<keyword evidence="5" id="KW-0547">Nucleotide-binding</keyword>
<dbReference type="InterPro" id="IPR027417">
    <property type="entry name" value="P-loop_NTPase"/>
</dbReference>
<dbReference type="EMBL" id="JALZ01000068">
    <property type="protein sequence ID" value="ETX11949.1"/>
    <property type="molecule type" value="Genomic_DNA"/>
</dbReference>
<dbReference type="InterPro" id="IPR003439">
    <property type="entry name" value="ABC_transporter-like_ATP-bd"/>
</dbReference>
<sequence length="240" mass="24516">MTLKVEDLSVSFPTGPVLAGISLALERGEIVGLTGTSGAGKSLVAEALAGALPGDATRTGRITVDGALAPPHMVALAPQRLDALDPLAPVGRQIDRFARLAGRSADVPGALASVGLPATTARLYPHELSGGMARRVLLATALATGADWIVADEPTVGLDEAAAGRILSLLADLAASGRGVIVISHDLIGLARIASRVVILRQGRHVETAPAHAFDGLGSCLREDFSRALWQAQLAPDAPC</sequence>
<dbReference type="SMART" id="SM00382">
    <property type="entry name" value="AAA"/>
    <property type="match status" value="1"/>
</dbReference>
<comment type="subcellular location">
    <subcellularLocation>
        <location evidence="1">Cell inner membrane</location>
        <topology evidence="1">Peripheral membrane protein</topology>
    </subcellularLocation>
</comment>
<dbReference type="Pfam" id="PF00005">
    <property type="entry name" value="ABC_tran"/>
    <property type="match status" value="1"/>
</dbReference>
<evidence type="ECO:0000256" key="6">
    <source>
        <dbReference type="ARBA" id="ARBA00022840"/>
    </source>
</evidence>